<dbReference type="SUPFAM" id="SSF69065">
    <property type="entry name" value="RNase III domain-like"/>
    <property type="match status" value="1"/>
</dbReference>
<dbReference type="OMA" id="ELIEMWW"/>
<dbReference type="InterPro" id="IPR036389">
    <property type="entry name" value="RNase_III_sf"/>
</dbReference>
<proteinExistence type="predicted"/>
<evidence type="ECO:0000259" key="1">
    <source>
        <dbReference type="PROSITE" id="PS50142"/>
    </source>
</evidence>
<dbReference type="PANTHER" id="PTHR39671">
    <property type="entry name" value="COMPLEX PROTEIN NUCLEASE, PUTATIVE KREPB1-RELATED-RELATED"/>
    <property type="match status" value="1"/>
</dbReference>
<dbReference type="PANTHER" id="PTHR39671:SF3">
    <property type="entry name" value="RNA EDITING COMPLEX PROTEIN MP61"/>
    <property type="match status" value="1"/>
</dbReference>
<evidence type="ECO:0000313" key="2">
    <source>
        <dbReference type="EMBL" id="CCC51496.1"/>
    </source>
</evidence>
<dbReference type="GO" id="GO:0006396">
    <property type="term" value="P:RNA processing"/>
    <property type="evidence" value="ECO:0007669"/>
    <property type="project" value="InterPro"/>
</dbReference>
<feature type="domain" description="RNase III" evidence="1">
    <location>
        <begin position="195"/>
        <end position="312"/>
    </location>
</feature>
<dbReference type="InterPro" id="IPR000999">
    <property type="entry name" value="RNase_III_dom"/>
</dbReference>
<dbReference type="CDD" id="cd23726">
    <property type="entry name" value="ZF_RNaseIII_KREN2"/>
    <property type="match status" value="1"/>
</dbReference>
<gene>
    <name evidence="2" type="ORF">TVY486_1005470</name>
</gene>
<dbReference type="PROSITE" id="PS50142">
    <property type="entry name" value="RNASE_3_2"/>
    <property type="match status" value="1"/>
</dbReference>
<accession>G0U6J2</accession>
<organism evidence="2">
    <name type="scientific">Trypanosoma vivax (strain Y486)</name>
    <dbReference type="NCBI Taxonomy" id="1055687"/>
    <lineage>
        <taxon>Eukaryota</taxon>
        <taxon>Discoba</taxon>
        <taxon>Euglenozoa</taxon>
        <taxon>Kinetoplastea</taxon>
        <taxon>Metakinetoplastina</taxon>
        <taxon>Trypanosomatida</taxon>
        <taxon>Trypanosomatidae</taxon>
        <taxon>Trypanosoma</taxon>
        <taxon>Duttonella</taxon>
    </lineage>
</organism>
<dbReference type="GO" id="GO:0004525">
    <property type="term" value="F:ribonuclease III activity"/>
    <property type="evidence" value="ECO:0007669"/>
    <property type="project" value="InterPro"/>
</dbReference>
<reference evidence="2" key="1">
    <citation type="journal article" date="2012" name="Proc. Natl. Acad. Sci. U.S.A.">
        <title>Antigenic diversity is generated by distinct evolutionary mechanisms in African trypanosome species.</title>
        <authorList>
            <person name="Jackson A.P."/>
            <person name="Berry A."/>
            <person name="Aslett M."/>
            <person name="Allison H.C."/>
            <person name="Burton P."/>
            <person name="Vavrova-Anderson J."/>
            <person name="Brown R."/>
            <person name="Browne H."/>
            <person name="Corton N."/>
            <person name="Hauser H."/>
            <person name="Gamble J."/>
            <person name="Gilderthorp R."/>
            <person name="Marcello L."/>
            <person name="McQuillan J."/>
            <person name="Otto T.D."/>
            <person name="Quail M.A."/>
            <person name="Sanders M.J."/>
            <person name="van Tonder A."/>
            <person name="Ginger M.L."/>
            <person name="Field M.C."/>
            <person name="Barry J.D."/>
            <person name="Hertz-Fowler C."/>
            <person name="Berriman M."/>
        </authorList>
    </citation>
    <scope>NUCLEOTIDE SEQUENCE</scope>
    <source>
        <strain evidence="2">Y486</strain>
    </source>
</reference>
<dbReference type="EMBL" id="HE573026">
    <property type="protein sequence ID" value="CCC51496.1"/>
    <property type="molecule type" value="Genomic_DNA"/>
</dbReference>
<sequence>MQRQLVRRIWVVSCYARHILLTRRESHATAVPALQPSGPQQPEAAAPLRRVRLVSSMTGCGSGHDSMPVDVDQHLAPDLNDPYAHVQIYRKDMVSDAGGRAFQLSVDVPLKKFVDLFCDFDGKRCKLCNESFMQWHSHSGVIPHSGREALMLEMVRAYCGLPEDIAKMWWHRLNTSTAFNRIPQLSHDNSHVRKRRLQYLLKFLKDRDVIRDTFNVHQSAGGAGRSWEFERLEWIGDNVVKYVFNDRFNVVFPVREGGIRGRLGYAQFMIDGNDGLARAYDYLELQQLTLSDRVVSKFKSDVVETLFGELQLYIWSSEADIGTSYFALPFTGEMISLRALVWHVMEELAHVMFMYHVDHALAAIQRIVRENQLQFIRADPALRGHTDLQSELANSFYAKKAVPVHNKLTATKMPPNMRFRDGGAALYHESSNYDSFKRVGALGGLLPRPFSRKELTATSSFLPHLQEDDVMVSRVPADWWCHLVSSSVIPRHTTGHLSNGASDENVSADNAEVSIQMGMDATTPHPRPRPIACATRSLSVPELKDALLVAELV</sequence>
<dbReference type="VEuPathDB" id="TriTrypDB:TvY486_1005470"/>
<protein>
    <submittedName>
        <fullName evidence="2">Putative RNA editing complex protein MP61</fullName>
    </submittedName>
</protein>
<dbReference type="AlphaFoldDB" id="G0U6J2"/>
<name>G0U6J2_TRYVY</name>